<gene>
    <name evidence="2" type="ORF">P24_02746</name>
</gene>
<comment type="caution">
    <text evidence="2">The sequence shown here is derived from an EMBL/GenBank/DDBJ whole genome shotgun (WGS) entry which is preliminary data.</text>
</comment>
<name>K2JSI6_9PROT</name>
<dbReference type="InterPro" id="IPR020269">
    <property type="entry name" value="Phage_Mu_Releasin"/>
</dbReference>
<reference evidence="2 3" key="1">
    <citation type="journal article" date="2012" name="J. Bacteriol.">
        <title>Genome Sequence of Oceanibaculum indicum Type Strain P24.</title>
        <authorList>
            <person name="Lai Q."/>
            <person name="Shao Z."/>
        </authorList>
    </citation>
    <scope>NUCLEOTIDE SEQUENCE [LARGE SCALE GENOMIC DNA]</scope>
    <source>
        <strain evidence="2 3">P24</strain>
    </source>
</reference>
<keyword evidence="1" id="KW-0812">Transmembrane</keyword>
<evidence type="ECO:0000256" key="1">
    <source>
        <dbReference type="SAM" id="Phobius"/>
    </source>
</evidence>
<keyword evidence="3" id="KW-1185">Reference proteome</keyword>
<sequence>MTILDQIRENWPLILAAANVGFGWLMWRFSRVFASKKSVEELATAHGKSAEAIQMLQSEQRVIAERLNNLPSVRDVADLRENTAALAEASKHLSKSIETLSRRVELLTENELEGARK</sequence>
<feature type="transmembrane region" description="Helical" evidence="1">
    <location>
        <begin position="12"/>
        <end position="29"/>
    </location>
</feature>
<organism evidence="2 3">
    <name type="scientific">Oceanibaculum indicum P24</name>
    <dbReference type="NCBI Taxonomy" id="1207063"/>
    <lineage>
        <taxon>Bacteria</taxon>
        <taxon>Pseudomonadati</taxon>
        <taxon>Pseudomonadota</taxon>
        <taxon>Alphaproteobacteria</taxon>
        <taxon>Rhodospirillales</taxon>
        <taxon>Oceanibaculaceae</taxon>
        <taxon>Oceanibaculum</taxon>
    </lineage>
</organism>
<evidence type="ECO:0000313" key="3">
    <source>
        <dbReference type="Proteomes" id="UP000006746"/>
    </source>
</evidence>
<protein>
    <recommendedName>
        <fullName evidence="4">DUF2730 family protein</fullName>
    </recommendedName>
</protein>
<dbReference type="AlphaFoldDB" id="K2JSI6"/>
<dbReference type="Proteomes" id="UP000006746">
    <property type="component" value="Unassembled WGS sequence"/>
</dbReference>
<dbReference type="EMBL" id="AMRL01000002">
    <property type="protein sequence ID" value="EKE78443.1"/>
    <property type="molecule type" value="Genomic_DNA"/>
</dbReference>
<accession>K2JSI6</accession>
<evidence type="ECO:0000313" key="2">
    <source>
        <dbReference type="EMBL" id="EKE78443.1"/>
    </source>
</evidence>
<proteinExistence type="predicted"/>
<dbReference type="RefSeq" id="WP_008943166.1">
    <property type="nucleotide sequence ID" value="NZ_AMRL01000002.1"/>
</dbReference>
<dbReference type="Pfam" id="PF10805">
    <property type="entry name" value="DUF2730"/>
    <property type="match status" value="1"/>
</dbReference>
<dbReference type="STRING" id="1207063.P24_02746"/>
<keyword evidence="1" id="KW-0472">Membrane</keyword>
<keyword evidence="1" id="KW-1133">Transmembrane helix</keyword>
<evidence type="ECO:0008006" key="4">
    <source>
        <dbReference type="Google" id="ProtNLM"/>
    </source>
</evidence>